<dbReference type="AlphaFoldDB" id="A0A1G2AAT5"/>
<accession>A0A1G2AAT5</accession>
<dbReference type="PANTHER" id="PTHR33969">
    <property type="entry name" value="SEGREGATION AND CONDENSATION PROTEIN A"/>
    <property type="match status" value="1"/>
</dbReference>
<evidence type="ECO:0000256" key="1">
    <source>
        <dbReference type="ARBA" id="ARBA00044777"/>
    </source>
</evidence>
<dbReference type="InterPro" id="IPR003768">
    <property type="entry name" value="ScpA"/>
</dbReference>
<dbReference type="Gene3D" id="6.10.250.2410">
    <property type="match status" value="1"/>
</dbReference>
<reference evidence="2 3" key="1">
    <citation type="journal article" date="2016" name="Nat. Commun.">
        <title>Thousands of microbial genomes shed light on interconnected biogeochemical processes in an aquifer system.</title>
        <authorList>
            <person name="Anantharaman K."/>
            <person name="Brown C.T."/>
            <person name="Hug L.A."/>
            <person name="Sharon I."/>
            <person name="Castelle C.J."/>
            <person name="Probst A.J."/>
            <person name="Thomas B.C."/>
            <person name="Singh A."/>
            <person name="Wilkins M.J."/>
            <person name="Karaoz U."/>
            <person name="Brodie E.L."/>
            <person name="Williams K.H."/>
            <person name="Hubbard S.S."/>
            <person name="Banfield J.F."/>
        </authorList>
    </citation>
    <scope>NUCLEOTIDE SEQUENCE [LARGE SCALE GENOMIC DNA]</scope>
</reference>
<dbReference type="Proteomes" id="UP000178315">
    <property type="component" value="Unassembled WGS sequence"/>
</dbReference>
<protein>
    <recommendedName>
        <fullName evidence="1">Segregation and condensation protein A</fullName>
    </recommendedName>
</protein>
<organism evidence="2 3">
    <name type="scientific">Candidatus Jacksonbacteria bacterium RIFCSPLOWO2_02_FULL_44_20</name>
    <dbReference type="NCBI Taxonomy" id="1798460"/>
    <lineage>
        <taxon>Bacteria</taxon>
        <taxon>Candidatus Jacksoniibacteriota</taxon>
    </lineage>
</organism>
<dbReference type="Pfam" id="PF02616">
    <property type="entry name" value="SMC_ScpA"/>
    <property type="match status" value="1"/>
</dbReference>
<name>A0A1G2AAT5_9BACT</name>
<dbReference type="PANTHER" id="PTHR33969:SF2">
    <property type="entry name" value="SEGREGATION AND CONDENSATION PROTEIN A"/>
    <property type="match status" value="1"/>
</dbReference>
<dbReference type="Gene3D" id="1.10.10.580">
    <property type="entry name" value="Structural maintenance of chromosome 1. Chain E"/>
    <property type="match status" value="1"/>
</dbReference>
<comment type="caution">
    <text evidence="2">The sequence shown here is derived from an EMBL/GenBank/DDBJ whole genome shotgun (WGS) entry which is preliminary data.</text>
</comment>
<proteinExistence type="predicted"/>
<evidence type="ECO:0000313" key="3">
    <source>
        <dbReference type="Proteomes" id="UP000178315"/>
    </source>
</evidence>
<dbReference type="InterPro" id="IPR023093">
    <property type="entry name" value="ScpA-like_C"/>
</dbReference>
<gene>
    <name evidence="2" type="ORF">A3H61_02225</name>
</gene>
<evidence type="ECO:0000313" key="2">
    <source>
        <dbReference type="EMBL" id="OGY73974.1"/>
    </source>
</evidence>
<dbReference type="EMBL" id="MHJU01000005">
    <property type="protein sequence ID" value="OGY73974.1"/>
    <property type="molecule type" value="Genomic_DNA"/>
</dbReference>
<sequence length="238" mass="27657">MHIELEQFDGPLDLLLSLIEEEKIEISTISLARVADQYLIYISQNPETPLETMLHFLEIGSRLVVLKTRLLLPHLENEDENADDLVAHLKQYREYRAIAIKLNSIWTKRKNTLYTARISANFRATLTNKNEINISKKIIHSAFARIVSKIAKINFPPRIIARRIFNLHERIATIQKYLKSAKRALFSELVENGYKHEIIINFLALLELAKSRAIFIRQQSAWGEITIEKFYASSEEQN</sequence>